<gene>
    <name evidence="1" type="ORF">HF896_11280</name>
</gene>
<evidence type="ECO:0000313" key="2">
    <source>
        <dbReference type="Proteomes" id="UP000500755"/>
    </source>
</evidence>
<proteinExistence type="predicted"/>
<dbReference type="RefSeq" id="WP_168727872.1">
    <property type="nucleotide sequence ID" value="NZ_CP051298.1"/>
</dbReference>
<accession>A0A858ZTU4</accession>
<dbReference type="EMBL" id="CP051298">
    <property type="protein sequence ID" value="QKD44167.1"/>
    <property type="molecule type" value="Genomic_DNA"/>
</dbReference>
<protein>
    <submittedName>
        <fullName evidence="1">Uncharacterized protein</fullName>
    </submittedName>
</protein>
<name>A0A858ZTU4_9BURK</name>
<reference evidence="1 2" key="1">
    <citation type="submission" date="2020-05" db="EMBL/GenBank/DDBJ databases">
        <title>Complete genome sequence of Alicycliphilus denitrificans DP3.</title>
        <authorList>
            <person name="Chen X."/>
        </authorList>
    </citation>
    <scope>NUCLEOTIDE SEQUENCE [LARGE SCALE GENOMIC DNA]</scope>
    <source>
        <strain evidence="1 2">DP3</strain>
    </source>
</reference>
<dbReference type="AlphaFoldDB" id="A0A858ZTU4"/>
<organism evidence="1 2">
    <name type="scientific">Alicycliphilus denitrificans</name>
    <dbReference type="NCBI Taxonomy" id="179636"/>
    <lineage>
        <taxon>Bacteria</taxon>
        <taxon>Pseudomonadati</taxon>
        <taxon>Pseudomonadota</taxon>
        <taxon>Betaproteobacteria</taxon>
        <taxon>Burkholderiales</taxon>
        <taxon>Comamonadaceae</taxon>
        <taxon>Alicycliphilus</taxon>
    </lineage>
</organism>
<sequence length="191" mass="21533">MASTVELQLEGYAGPASTVSRNELATLLASEQARMLDDLEEPEPLAVPRRQWTDISHLSILRMFDWNSKVYLLKALLPLEGRSPKSKVFREALAQASAELSAWHAEMGTGYAPDWSAWTLYHDILRWRYAGHDMAALQKKGVEYSPWSKSRELYDLAREIAAEVLNKEPAVSAAGLHRQVNKGLDNLEMRP</sequence>
<dbReference type="Proteomes" id="UP000500755">
    <property type="component" value="Chromosome"/>
</dbReference>
<evidence type="ECO:0000313" key="1">
    <source>
        <dbReference type="EMBL" id="QKD44167.1"/>
    </source>
</evidence>